<dbReference type="OrthoDB" id="9813321at2"/>
<feature type="compositionally biased region" description="Low complexity" evidence="1">
    <location>
        <begin position="82"/>
        <end position="116"/>
    </location>
</feature>
<dbReference type="Pfam" id="PF09723">
    <property type="entry name" value="Zn_ribbon_8"/>
    <property type="match status" value="1"/>
</dbReference>
<dbReference type="Proteomes" id="UP000325957">
    <property type="component" value="Unassembled WGS sequence"/>
</dbReference>
<feature type="region of interest" description="Disordered" evidence="1">
    <location>
        <begin position="52"/>
        <end position="116"/>
    </location>
</feature>
<evidence type="ECO:0000256" key="1">
    <source>
        <dbReference type="SAM" id="MobiDB-lite"/>
    </source>
</evidence>
<dbReference type="PANTHER" id="PTHR34404">
    <property type="entry name" value="REGULATORY PROTEIN, FMDB FAMILY"/>
    <property type="match status" value="1"/>
</dbReference>
<dbReference type="AlphaFoldDB" id="A0A5J5KVI3"/>
<dbReference type="PANTHER" id="PTHR34404:SF2">
    <property type="entry name" value="CONSERVED SERINE RICH PROTEIN"/>
    <property type="match status" value="1"/>
</dbReference>
<evidence type="ECO:0000313" key="4">
    <source>
        <dbReference type="Proteomes" id="UP000325957"/>
    </source>
</evidence>
<protein>
    <submittedName>
        <fullName evidence="3">FmdB family transcriptional regulator</fullName>
    </submittedName>
</protein>
<name>A0A5J5KVI3_9MICC</name>
<dbReference type="EMBL" id="SZWF01000015">
    <property type="protein sequence ID" value="KAA9393653.1"/>
    <property type="molecule type" value="Genomic_DNA"/>
</dbReference>
<dbReference type="SMART" id="SM00834">
    <property type="entry name" value="CxxC_CXXC_SSSS"/>
    <property type="match status" value="1"/>
</dbReference>
<dbReference type="RefSeq" id="WP_158034296.1">
    <property type="nucleotide sequence ID" value="NZ_ML708621.1"/>
</dbReference>
<feature type="compositionally biased region" description="Low complexity" evidence="1">
    <location>
        <begin position="58"/>
        <end position="68"/>
    </location>
</feature>
<proteinExistence type="predicted"/>
<dbReference type="InterPro" id="IPR013429">
    <property type="entry name" value="Regulatory_FmdB_Zinc_ribbon"/>
</dbReference>
<keyword evidence="4" id="KW-1185">Reference proteome</keyword>
<dbReference type="NCBIfam" id="TIGR02605">
    <property type="entry name" value="CxxC_CxxC_SSSS"/>
    <property type="match status" value="1"/>
</dbReference>
<reference evidence="3 4" key="1">
    <citation type="submission" date="2019-05" db="EMBL/GenBank/DDBJ databases">
        <title>Kocuria coralli sp. nov., a novel actinobacterium isolated from coral reef seawater.</title>
        <authorList>
            <person name="Li J."/>
        </authorList>
    </citation>
    <scope>NUCLEOTIDE SEQUENCE [LARGE SCALE GENOMIC DNA]</scope>
    <source>
        <strain evidence="3 4">SCSIO 13007</strain>
    </source>
</reference>
<sequence length="116" mass="11642">MPVYAYKCKNCGHQFDVRQSFTDDPIKHCVECGGDVRKQFNSVGVVFKGSGFYRTDSRSGSGDAQRSGGSAGGASETKKSTSDAPASASSSSAPAGSSAQASSSSSGPSSTSAPSA</sequence>
<evidence type="ECO:0000259" key="2">
    <source>
        <dbReference type="SMART" id="SM00834"/>
    </source>
</evidence>
<accession>A0A5J5KVI3</accession>
<feature type="domain" description="Putative regulatory protein FmdB zinc ribbon" evidence="2">
    <location>
        <begin position="1"/>
        <end position="41"/>
    </location>
</feature>
<organism evidence="3 4">
    <name type="scientific">Kocuria coralli</name>
    <dbReference type="NCBI Taxonomy" id="1461025"/>
    <lineage>
        <taxon>Bacteria</taxon>
        <taxon>Bacillati</taxon>
        <taxon>Actinomycetota</taxon>
        <taxon>Actinomycetes</taxon>
        <taxon>Micrococcales</taxon>
        <taxon>Micrococcaceae</taxon>
        <taxon>Kocuria</taxon>
    </lineage>
</organism>
<comment type="caution">
    <text evidence="3">The sequence shown here is derived from an EMBL/GenBank/DDBJ whole genome shotgun (WGS) entry which is preliminary data.</text>
</comment>
<gene>
    <name evidence="3" type="ORF">FCK90_10700</name>
</gene>
<evidence type="ECO:0000313" key="3">
    <source>
        <dbReference type="EMBL" id="KAA9393653.1"/>
    </source>
</evidence>